<evidence type="ECO:0000259" key="11">
    <source>
        <dbReference type="PROSITE" id="PS50156"/>
    </source>
</evidence>
<evidence type="ECO:0000256" key="9">
    <source>
        <dbReference type="RuleBase" id="RU364070"/>
    </source>
</evidence>
<dbReference type="Gene3D" id="3.30.2090.10">
    <property type="entry name" value="Multidrug efflux transporter AcrB TolC docking domain, DN and DC subdomains"/>
    <property type="match status" value="2"/>
</dbReference>
<feature type="transmembrane region" description="Helical" evidence="9">
    <location>
        <begin position="12"/>
        <end position="32"/>
    </location>
</feature>
<feature type="transmembrane region" description="Helical" evidence="9">
    <location>
        <begin position="884"/>
        <end position="903"/>
    </location>
</feature>
<name>A0ABS1CY63_9PROT</name>
<dbReference type="Gene3D" id="3.30.70.1430">
    <property type="entry name" value="Multidrug efflux transporter AcrB pore domain"/>
    <property type="match status" value="2"/>
</dbReference>
<dbReference type="Gene3D" id="3.30.70.1320">
    <property type="entry name" value="Multidrug efflux transporter AcrB pore domain like"/>
    <property type="match status" value="1"/>
</dbReference>
<dbReference type="InterPro" id="IPR001036">
    <property type="entry name" value="Acrflvin-R"/>
</dbReference>
<dbReference type="SUPFAM" id="SSF82866">
    <property type="entry name" value="Multidrug efflux transporter AcrB transmembrane domain"/>
    <property type="match status" value="2"/>
</dbReference>
<dbReference type="InterPro" id="IPR004764">
    <property type="entry name" value="MdtF-like"/>
</dbReference>
<dbReference type="SUPFAM" id="SSF82714">
    <property type="entry name" value="Multidrug efflux transporter AcrB TolC docking domain, DN and DC subdomains"/>
    <property type="match status" value="2"/>
</dbReference>
<organism evidence="12 13">
    <name type="scientific">Paracraurococcus ruber</name>
    <dbReference type="NCBI Taxonomy" id="77675"/>
    <lineage>
        <taxon>Bacteria</taxon>
        <taxon>Pseudomonadati</taxon>
        <taxon>Pseudomonadota</taxon>
        <taxon>Alphaproteobacteria</taxon>
        <taxon>Acetobacterales</taxon>
        <taxon>Roseomonadaceae</taxon>
        <taxon>Paracraurococcus</taxon>
    </lineage>
</organism>
<dbReference type="EMBL" id="NRSG01000101">
    <property type="protein sequence ID" value="MBK1659427.1"/>
    <property type="molecule type" value="Genomic_DNA"/>
</dbReference>
<dbReference type="InterPro" id="IPR000731">
    <property type="entry name" value="SSD"/>
</dbReference>
<evidence type="ECO:0000256" key="5">
    <source>
        <dbReference type="ARBA" id="ARBA00022519"/>
    </source>
</evidence>
<feature type="transmembrane region" description="Helical" evidence="9">
    <location>
        <begin position="1013"/>
        <end position="1038"/>
    </location>
</feature>
<feature type="transmembrane region" description="Helical" evidence="9">
    <location>
        <begin position="344"/>
        <end position="364"/>
    </location>
</feature>
<evidence type="ECO:0000256" key="3">
    <source>
        <dbReference type="ARBA" id="ARBA00022448"/>
    </source>
</evidence>
<dbReference type="RefSeq" id="WP_133218401.1">
    <property type="nucleotide sequence ID" value="NZ_NRSG01000101.1"/>
</dbReference>
<evidence type="ECO:0000256" key="1">
    <source>
        <dbReference type="ARBA" id="ARBA00004429"/>
    </source>
</evidence>
<evidence type="ECO:0000313" key="13">
    <source>
        <dbReference type="Proteomes" id="UP000697995"/>
    </source>
</evidence>
<comment type="similarity">
    <text evidence="2 9">Belongs to the resistance-nodulation-cell division (RND) (TC 2.A.6) family.</text>
</comment>
<feature type="transmembrane region" description="Helical" evidence="9">
    <location>
        <begin position="371"/>
        <end position="393"/>
    </location>
</feature>
<evidence type="ECO:0000256" key="4">
    <source>
        <dbReference type="ARBA" id="ARBA00022475"/>
    </source>
</evidence>
<accession>A0ABS1CY63</accession>
<keyword evidence="7 9" id="KW-1133">Transmembrane helix</keyword>
<feature type="transmembrane region" description="Helical" evidence="9">
    <location>
        <begin position="910"/>
        <end position="930"/>
    </location>
</feature>
<dbReference type="InterPro" id="IPR027463">
    <property type="entry name" value="AcrB_DN_DC_subdom"/>
</dbReference>
<dbReference type="SUPFAM" id="SSF82693">
    <property type="entry name" value="Multidrug efflux transporter AcrB pore domain, PN1, PN2, PC1 and PC2 subdomains"/>
    <property type="match status" value="3"/>
</dbReference>
<feature type="transmembrane region" description="Helical" evidence="9">
    <location>
        <begin position="936"/>
        <end position="960"/>
    </location>
</feature>
<keyword evidence="8 9" id="KW-0472">Membrane</keyword>
<dbReference type="NCBIfam" id="NF000282">
    <property type="entry name" value="RND_permease_1"/>
    <property type="match status" value="1"/>
</dbReference>
<dbReference type="Gene3D" id="3.30.70.1440">
    <property type="entry name" value="Multidrug efflux transporter AcrB pore domain"/>
    <property type="match status" value="1"/>
</dbReference>
<comment type="caution">
    <text evidence="12">The sequence shown here is derived from an EMBL/GenBank/DDBJ whole genome shotgun (WGS) entry which is preliminary data.</text>
</comment>
<protein>
    <recommendedName>
        <fullName evidence="9">Efflux pump membrane transporter</fullName>
    </recommendedName>
</protein>
<evidence type="ECO:0000256" key="2">
    <source>
        <dbReference type="ARBA" id="ARBA00010942"/>
    </source>
</evidence>
<feature type="region of interest" description="Disordered" evidence="10">
    <location>
        <begin position="1049"/>
        <end position="1073"/>
    </location>
</feature>
<evidence type="ECO:0000313" key="12">
    <source>
        <dbReference type="EMBL" id="MBK1659427.1"/>
    </source>
</evidence>
<evidence type="ECO:0000256" key="8">
    <source>
        <dbReference type="ARBA" id="ARBA00023136"/>
    </source>
</evidence>
<feature type="domain" description="SSD" evidence="11">
    <location>
        <begin position="370"/>
        <end position="499"/>
    </location>
</feature>
<dbReference type="PANTHER" id="PTHR32063">
    <property type="match status" value="1"/>
</dbReference>
<proteinExistence type="inferred from homology"/>
<keyword evidence="4" id="KW-1003">Cell membrane</keyword>
<dbReference type="Proteomes" id="UP000697995">
    <property type="component" value="Unassembled WGS sequence"/>
</dbReference>
<feature type="transmembrane region" description="Helical" evidence="9">
    <location>
        <begin position="985"/>
        <end position="1007"/>
    </location>
</feature>
<keyword evidence="3 9" id="KW-0813">Transport</keyword>
<keyword evidence="5 9" id="KW-0997">Cell inner membrane</keyword>
<evidence type="ECO:0000256" key="6">
    <source>
        <dbReference type="ARBA" id="ARBA00022692"/>
    </source>
</evidence>
<sequence>MRLARFFIARPVFAAVISIAITLVGAIAGFGLPISEYPEIAPPTVTVTATYPGASAQVISETVATPIEQEINGVDNMLYLSSQATGDGRLTITVVFRQGTDVDSAQVLVQNRVAVAQPRLPEEVQRLGLVVRKASPDLLMVVHMISPDGTRDQQYISNYATINVKDRLARLDGVGDVQVFGARDYAMRVWLDPARVAARGMTPGEVLAALRRANLQVAAGGLNQPPTGAGGAQAFQVNIEALGRLVSPEQFSEIVVATGEGGAPVRLRDIARVELGSQDYTVNAYLNNQAATANVIYQRPGSNALATAAAVRATMAELSKSFPAGLSYSVVYDPTRFIAQSMEAVAHTFAEAVLLVVLVVILFLQSWRAAIIPLLAIPVSIIGTFAAMAALGLTLNTLSMFGLILAIGIVVDDAIVVVENVERHLAEGMAPRAAAERTMDEVGFALIAIALVLCAVFVPTAFIAGLTGAFYRQFAATIAVATLLSALVSLTLSPALAALLLRPHAQAAAQGRLAWLRAPFGLFARGFNRVFDALSLGYGALTRRLVRLAALLLLLYAGLLGLTGHTVRGTPTGLIPPLDRGYLIAAFQLPPGAALARTDAVIRRASDAVLQVPGVRDAVAFTGFDGATFTNAPNTGVIFLGLQPFEERQKAGIAYAGIIAAVQARLAEEREALALVIPPPSVPGIGTGGGFKLYVQDRSGRGARELERVTGEVVAAANGLPEIAMAFTLFNTATPVLRTEVDRSKAEMLGVPLARVSEALSVYLGSIFVNDFNILGRTYRVTAQAEEAQRLTPRDVALLRTRNEAGEMVPIGALASFRDDTGPYRVPRYNLYPAAEIQGAPKPGVSTGQAIAAMQALLAERLPEGFGYEWTEIALQETTQGDTAPIAFGLAVVFVFLLLAALYESWLLPLAVVLIAPMSVLAALAGVLWRGLDNNVLVQVGLVVLVGLAAKNAILIVEFARTAEAEGMTRWQAAEAAARTRLRPILMTSLAFILGVLPLAVATGAGAEMRQSLGTAVFAGMLGVTAFGLLFTPVFYVVARAMARRPHATADDGAHLPGKSVVSHADVGQPPRA</sequence>
<dbReference type="NCBIfam" id="TIGR00915">
    <property type="entry name" value="2A0602"/>
    <property type="match status" value="1"/>
</dbReference>
<evidence type="ECO:0000256" key="7">
    <source>
        <dbReference type="ARBA" id="ARBA00022989"/>
    </source>
</evidence>
<evidence type="ECO:0000256" key="10">
    <source>
        <dbReference type="SAM" id="MobiDB-lite"/>
    </source>
</evidence>
<keyword evidence="6 9" id="KW-0812">Transmembrane</keyword>
<dbReference type="PROSITE" id="PS50156">
    <property type="entry name" value="SSD"/>
    <property type="match status" value="1"/>
</dbReference>
<feature type="transmembrane region" description="Helical" evidence="9">
    <location>
        <begin position="442"/>
        <end position="466"/>
    </location>
</feature>
<dbReference type="Gene3D" id="1.20.1640.10">
    <property type="entry name" value="Multidrug efflux transporter AcrB transmembrane domain"/>
    <property type="match status" value="2"/>
</dbReference>
<dbReference type="Pfam" id="PF00873">
    <property type="entry name" value="ACR_tran"/>
    <property type="match status" value="1"/>
</dbReference>
<feature type="transmembrane region" description="Helical" evidence="9">
    <location>
        <begin position="399"/>
        <end position="421"/>
    </location>
</feature>
<dbReference type="PANTHER" id="PTHR32063:SF11">
    <property type="entry name" value="CATION OR DRUG EFFLUX SYSTEM PROTEIN"/>
    <property type="match status" value="1"/>
</dbReference>
<feature type="transmembrane region" description="Helical" evidence="9">
    <location>
        <begin position="478"/>
        <end position="501"/>
    </location>
</feature>
<reference evidence="12 13" key="1">
    <citation type="journal article" date="2020" name="Microorganisms">
        <title>Osmotic Adaptation and Compatible Solute Biosynthesis of Phototrophic Bacteria as Revealed from Genome Analyses.</title>
        <authorList>
            <person name="Imhoff J.F."/>
            <person name="Rahn T."/>
            <person name="Kunzel S."/>
            <person name="Keller A."/>
            <person name="Neulinger S.C."/>
        </authorList>
    </citation>
    <scope>NUCLEOTIDE SEQUENCE [LARGE SCALE GENOMIC DNA]</scope>
    <source>
        <strain evidence="12 13">DSM 15382</strain>
    </source>
</reference>
<gene>
    <name evidence="12" type="ORF">CKO45_14395</name>
</gene>
<keyword evidence="13" id="KW-1185">Reference proteome</keyword>
<dbReference type="PRINTS" id="PR00702">
    <property type="entry name" value="ACRIFLAVINRP"/>
</dbReference>
<comment type="subcellular location">
    <subcellularLocation>
        <location evidence="1 9">Cell inner membrane</location>
        <topology evidence="1 9">Multi-pass membrane protein</topology>
    </subcellularLocation>
</comment>
<feature type="transmembrane region" description="Helical" evidence="9">
    <location>
        <begin position="545"/>
        <end position="564"/>
    </location>
</feature>